<name>A0A7W8G9Z6_9SPIR</name>
<keyword evidence="12" id="KW-0645">Protease</keyword>
<keyword evidence="10" id="KW-1133">Transmembrane helix</keyword>
<keyword evidence="10" id="KW-0812">Transmembrane</keyword>
<gene>
    <name evidence="12" type="ORF">HNP76_001885</name>
</gene>
<dbReference type="InterPro" id="IPR018044">
    <property type="entry name" value="Peptidase_S11"/>
</dbReference>
<evidence type="ECO:0000313" key="13">
    <source>
        <dbReference type="Proteomes" id="UP000518887"/>
    </source>
</evidence>
<evidence type="ECO:0000256" key="4">
    <source>
        <dbReference type="ARBA" id="ARBA00022960"/>
    </source>
</evidence>
<feature type="domain" description="Peptidase S11 D-alanyl-D-alanine carboxypeptidase A N-terminal" evidence="11">
    <location>
        <begin position="140"/>
        <end position="382"/>
    </location>
</feature>
<keyword evidence="10" id="KW-0472">Membrane</keyword>
<keyword evidence="4" id="KW-0133">Cell shape</keyword>
<dbReference type="Gene3D" id="3.40.710.10">
    <property type="entry name" value="DD-peptidase/beta-lactamase superfamily"/>
    <property type="match status" value="1"/>
</dbReference>
<keyword evidence="6" id="KW-0961">Cell wall biogenesis/degradation</keyword>
<comment type="similarity">
    <text evidence="1 9">Belongs to the peptidase S11 family.</text>
</comment>
<dbReference type="GO" id="GO:0009252">
    <property type="term" value="P:peptidoglycan biosynthetic process"/>
    <property type="evidence" value="ECO:0007669"/>
    <property type="project" value="UniProtKB-KW"/>
</dbReference>
<feature type="active site" description="Acyl-ester intermediate" evidence="7">
    <location>
        <position position="172"/>
    </location>
</feature>
<dbReference type="Pfam" id="PF00768">
    <property type="entry name" value="Peptidase_S11"/>
    <property type="match status" value="1"/>
</dbReference>
<dbReference type="GO" id="GO:0009002">
    <property type="term" value="F:serine-type D-Ala-D-Ala carboxypeptidase activity"/>
    <property type="evidence" value="ECO:0007669"/>
    <property type="project" value="UniProtKB-EC"/>
</dbReference>
<evidence type="ECO:0000256" key="1">
    <source>
        <dbReference type="ARBA" id="ARBA00007164"/>
    </source>
</evidence>
<keyword evidence="13" id="KW-1185">Reference proteome</keyword>
<accession>A0A7W8G9Z6</accession>
<keyword evidence="12" id="KW-0121">Carboxypeptidase</keyword>
<comment type="caution">
    <text evidence="12">The sequence shown here is derived from an EMBL/GenBank/DDBJ whole genome shotgun (WGS) entry which is preliminary data.</text>
</comment>
<sequence>MEIYDVTDEFIDERSKKAKKLDNPQKKSKVKFISELDEIPAASFSSKKAKKSAKKQNFFQIFNSFSAVEKTFVLTSFAVIVLAILSYALISYSASFTQTENSKALSPEQEVELSALLNELYPQERTAILKNLPYSMPNTKLDVWAGSAILIDASNGCVLFEKNADAVIPPASIAKLFVMYIVFKDAAEGKISLDDVVPLPERSWAINMPKDASLMFLGQGQIVTLRELLKGLAVASGNDAALAVADYISGSTKAFVERMNEECAALGLTHTHFVEPSGYDEHNLTTARELAAFCCEYIRRFPQSVEEFHSAPSIKYPMGKNLPSWQKDRGDSTAIYQKNTNPLLGLMEGCDGIKTGFIYESRYNLALTAKRNGVRYISVTMMGTGVGSKQGNAGRVHDGTEMMEWAFQNFADFNPAQKLPEFYAVPAIGSKNTNGKFVRLVPAWNKALTVPHVRGKTALEDAACIEAREDIPRFIYGGVEQGKVYGQIQYRLGDLVLETVPLVADRTYERASLPGRIIGALVSWRL</sequence>
<dbReference type="Proteomes" id="UP000518887">
    <property type="component" value="Unassembled WGS sequence"/>
</dbReference>
<dbReference type="GO" id="GO:0006508">
    <property type="term" value="P:proteolysis"/>
    <property type="evidence" value="ECO:0007669"/>
    <property type="project" value="InterPro"/>
</dbReference>
<evidence type="ECO:0000256" key="7">
    <source>
        <dbReference type="PIRSR" id="PIRSR618044-1"/>
    </source>
</evidence>
<reference evidence="12 13" key="1">
    <citation type="submission" date="2020-08" db="EMBL/GenBank/DDBJ databases">
        <title>Genomic Encyclopedia of Type Strains, Phase IV (KMG-IV): sequencing the most valuable type-strain genomes for metagenomic binning, comparative biology and taxonomic classification.</title>
        <authorList>
            <person name="Goeker M."/>
        </authorList>
    </citation>
    <scope>NUCLEOTIDE SEQUENCE [LARGE SCALE GENOMIC DNA]</scope>
    <source>
        <strain evidence="12 13">DSM 103462</strain>
    </source>
</reference>
<feature type="active site" evidence="7">
    <location>
        <position position="236"/>
    </location>
</feature>
<dbReference type="GO" id="GO:0071555">
    <property type="term" value="P:cell wall organization"/>
    <property type="evidence" value="ECO:0007669"/>
    <property type="project" value="UniProtKB-KW"/>
</dbReference>
<dbReference type="RefSeq" id="WP_184659834.1">
    <property type="nucleotide sequence ID" value="NZ_CP031518.1"/>
</dbReference>
<evidence type="ECO:0000256" key="8">
    <source>
        <dbReference type="PIRSR" id="PIRSR618044-2"/>
    </source>
</evidence>
<dbReference type="GO" id="GO:0008360">
    <property type="term" value="P:regulation of cell shape"/>
    <property type="evidence" value="ECO:0007669"/>
    <property type="project" value="UniProtKB-KW"/>
</dbReference>
<dbReference type="AlphaFoldDB" id="A0A7W8G9Z6"/>
<evidence type="ECO:0000256" key="10">
    <source>
        <dbReference type="SAM" id="Phobius"/>
    </source>
</evidence>
<dbReference type="PANTHER" id="PTHR21581:SF6">
    <property type="entry name" value="TRAFFICKING PROTEIN PARTICLE COMPLEX SUBUNIT 12"/>
    <property type="match status" value="1"/>
</dbReference>
<evidence type="ECO:0000256" key="3">
    <source>
        <dbReference type="ARBA" id="ARBA00022801"/>
    </source>
</evidence>
<evidence type="ECO:0000259" key="11">
    <source>
        <dbReference type="Pfam" id="PF00768"/>
    </source>
</evidence>
<keyword evidence="5" id="KW-0573">Peptidoglycan synthesis</keyword>
<keyword evidence="3 12" id="KW-0378">Hydrolase</keyword>
<dbReference type="InterPro" id="IPR001967">
    <property type="entry name" value="Peptidase_S11_N"/>
</dbReference>
<organism evidence="12 13">
    <name type="scientific">Treponema ruminis</name>
    <dbReference type="NCBI Taxonomy" id="744515"/>
    <lineage>
        <taxon>Bacteria</taxon>
        <taxon>Pseudomonadati</taxon>
        <taxon>Spirochaetota</taxon>
        <taxon>Spirochaetia</taxon>
        <taxon>Spirochaetales</taxon>
        <taxon>Treponemataceae</taxon>
        <taxon>Treponema</taxon>
    </lineage>
</organism>
<evidence type="ECO:0000313" key="12">
    <source>
        <dbReference type="EMBL" id="MBB5226512.1"/>
    </source>
</evidence>
<feature type="binding site" evidence="8">
    <location>
        <position position="354"/>
    </location>
    <ligand>
        <name>substrate</name>
    </ligand>
</feature>
<keyword evidence="2" id="KW-0732">Signal</keyword>
<protein>
    <submittedName>
        <fullName evidence="12">D-alanyl-D-alanine carboxypeptidase (Penicillin-binding protein 5/6)</fullName>
        <ecNumber evidence="12">3.4.16.4</ecNumber>
    </submittedName>
</protein>
<feature type="transmembrane region" description="Helical" evidence="10">
    <location>
        <begin position="71"/>
        <end position="90"/>
    </location>
</feature>
<proteinExistence type="inferred from homology"/>
<dbReference type="EMBL" id="JACHFQ010000005">
    <property type="protein sequence ID" value="MBB5226512.1"/>
    <property type="molecule type" value="Genomic_DNA"/>
</dbReference>
<dbReference type="PANTHER" id="PTHR21581">
    <property type="entry name" value="D-ALANYL-D-ALANINE CARBOXYPEPTIDASE"/>
    <property type="match status" value="1"/>
</dbReference>
<evidence type="ECO:0000256" key="2">
    <source>
        <dbReference type="ARBA" id="ARBA00022729"/>
    </source>
</evidence>
<evidence type="ECO:0000256" key="6">
    <source>
        <dbReference type="ARBA" id="ARBA00023316"/>
    </source>
</evidence>
<evidence type="ECO:0000256" key="5">
    <source>
        <dbReference type="ARBA" id="ARBA00022984"/>
    </source>
</evidence>
<evidence type="ECO:0000256" key="9">
    <source>
        <dbReference type="RuleBase" id="RU004016"/>
    </source>
</evidence>
<dbReference type="SUPFAM" id="SSF56601">
    <property type="entry name" value="beta-lactamase/transpeptidase-like"/>
    <property type="match status" value="1"/>
</dbReference>
<dbReference type="InterPro" id="IPR012338">
    <property type="entry name" value="Beta-lactam/transpept-like"/>
</dbReference>
<feature type="active site" description="Proton acceptor" evidence="7">
    <location>
        <position position="175"/>
    </location>
</feature>
<dbReference type="EC" id="3.4.16.4" evidence="12"/>
<dbReference type="PRINTS" id="PR00725">
    <property type="entry name" value="DADACBPTASE1"/>
</dbReference>